<protein>
    <recommendedName>
        <fullName evidence="1">Cyanophage baseplate Pam3 plug gp18 domain-containing protein</fullName>
    </recommendedName>
</protein>
<feature type="domain" description="Cyanophage baseplate Pam3 plug gp18" evidence="1">
    <location>
        <begin position="5"/>
        <end position="97"/>
    </location>
</feature>
<proteinExistence type="predicted"/>
<dbReference type="EMBL" id="BJMV01000012">
    <property type="protein sequence ID" value="GEB86342.1"/>
    <property type="molecule type" value="Genomic_DNA"/>
</dbReference>
<keyword evidence="3" id="KW-1185">Reference proteome</keyword>
<dbReference type="OrthoDB" id="6444802at2"/>
<comment type="caution">
    <text evidence="2">The sequence shown here is derived from an EMBL/GenBank/DDBJ whole genome shotgun (WGS) entry which is preliminary data.</text>
</comment>
<evidence type="ECO:0000313" key="2">
    <source>
        <dbReference type="EMBL" id="GEB86342.1"/>
    </source>
</evidence>
<dbReference type="InterPro" id="IPR054252">
    <property type="entry name" value="Pam3_gp18"/>
</dbReference>
<name>A0A4Y3TWX3_9PROT</name>
<evidence type="ECO:0000313" key="3">
    <source>
        <dbReference type="Proteomes" id="UP000317730"/>
    </source>
</evidence>
<dbReference type="RefSeq" id="WP_141377398.1">
    <property type="nucleotide sequence ID" value="NZ_BAPL01000010.1"/>
</dbReference>
<dbReference type="AlphaFoldDB" id="A0A4Y3TWX3"/>
<reference evidence="2 3" key="1">
    <citation type="submission" date="2019-06" db="EMBL/GenBank/DDBJ databases">
        <title>Whole genome shotgun sequence of Acetobacter peroxydans NBRC 13755.</title>
        <authorList>
            <person name="Hosoyama A."/>
            <person name="Uohara A."/>
            <person name="Ohji S."/>
            <person name="Ichikawa N."/>
        </authorList>
    </citation>
    <scope>NUCLEOTIDE SEQUENCE [LARGE SCALE GENOMIC DNA]</scope>
    <source>
        <strain evidence="2 3">NBRC 13755</strain>
    </source>
</reference>
<dbReference type="Proteomes" id="UP000317730">
    <property type="component" value="Unassembled WGS sequence"/>
</dbReference>
<evidence type="ECO:0000259" key="1">
    <source>
        <dbReference type="Pfam" id="PF22479"/>
    </source>
</evidence>
<sequence length="101" mass="10880">MAAVSIPLNAVAYQSLSVPLSGHVIRLVLQQRGTGLFASLWCDGAACLLGVLCQDRTWLVRKACYGLPGDFAFVDTEGTDDPDYTGLAGRFVLVYEEGRNV</sequence>
<accession>A0A4Y3TWX3</accession>
<dbReference type="Pfam" id="PF22479">
    <property type="entry name" value="Pam3_gp18"/>
    <property type="match status" value="1"/>
</dbReference>
<gene>
    <name evidence="2" type="ORF">APE01nite_21390</name>
</gene>
<organism evidence="2 3">
    <name type="scientific">Acetobacter peroxydans</name>
    <dbReference type="NCBI Taxonomy" id="104098"/>
    <lineage>
        <taxon>Bacteria</taxon>
        <taxon>Pseudomonadati</taxon>
        <taxon>Pseudomonadota</taxon>
        <taxon>Alphaproteobacteria</taxon>
        <taxon>Acetobacterales</taxon>
        <taxon>Acetobacteraceae</taxon>
        <taxon>Acetobacter</taxon>
    </lineage>
</organism>